<name>A0A3Q1J014_ANATE</name>
<reference evidence="8" key="2">
    <citation type="submission" date="2025-08" db="UniProtKB">
        <authorList>
            <consortium name="Ensembl"/>
        </authorList>
    </citation>
    <scope>IDENTIFICATION</scope>
</reference>
<dbReference type="GO" id="GO:0001664">
    <property type="term" value="F:G protein-coupled receptor binding"/>
    <property type="evidence" value="ECO:0007669"/>
    <property type="project" value="TreeGrafter"/>
</dbReference>
<evidence type="ECO:0000313" key="9">
    <source>
        <dbReference type="Proteomes" id="UP000265040"/>
    </source>
</evidence>
<dbReference type="SMART" id="SM00078">
    <property type="entry name" value="IlGF"/>
    <property type="match status" value="1"/>
</dbReference>
<evidence type="ECO:0000256" key="5">
    <source>
        <dbReference type="ARBA" id="ARBA00023157"/>
    </source>
</evidence>
<evidence type="ECO:0000256" key="4">
    <source>
        <dbReference type="ARBA" id="ARBA00022702"/>
    </source>
</evidence>
<accession>A0A3Q1J014</accession>
<evidence type="ECO:0000256" key="2">
    <source>
        <dbReference type="ARBA" id="ARBA00011207"/>
    </source>
</evidence>
<evidence type="ECO:0000313" key="8">
    <source>
        <dbReference type="Ensembl" id="ENSATEP00000027947.2"/>
    </source>
</evidence>
<comment type="subunit">
    <text evidence="2">Heterodimer of a B chain and an A chain linked by two disulfide bonds.</text>
</comment>
<dbReference type="InterPro" id="IPR016179">
    <property type="entry name" value="Insulin-like"/>
</dbReference>
<dbReference type="SUPFAM" id="SSF56994">
    <property type="entry name" value="Insulin-like"/>
    <property type="match status" value="1"/>
</dbReference>
<dbReference type="STRING" id="64144.ENSATEP00000027947"/>
<dbReference type="InterPro" id="IPR036438">
    <property type="entry name" value="Insulin-like_sf"/>
</dbReference>
<keyword evidence="9" id="KW-1185">Reference proteome</keyword>
<evidence type="ECO:0000256" key="6">
    <source>
        <dbReference type="SAM" id="Phobius"/>
    </source>
</evidence>
<dbReference type="GeneTree" id="ENSGT00940000174981"/>
<dbReference type="GO" id="GO:0005179">
    <property type="term" value="F:hormone activity"/>
    <property type="evidence" value="ECO:0007669"/>
    <property type="project" value="UniProtKB-KW"/>
</dbReference>
<dbReference type="InterPro" id="IPR051777">
    <property type="entry name" value="Insulin-like_neuro_ligands"/>
</dbReference>
<feature type="transmembrane region" description="Helical" evidence="6">
    <location>
        <begin position="24"/>
        <end position="43"/>
    </location>
</feature>
<keyword evidence="6" id="KW-0812">Transmembrane</keyword>
<evidence type="ECO:0000256" key="3">
    <source>
        <dbReference type="ARBA" id="ARBA00022525"/>
    </source>
</evidence>
<keyword evidence="4" id="KW-0372">Hormone</keyword>
<organism evidence="8 9">
    <name type="scientific">Anabas testudineus</name>
    <name type="common">Climbing perch</name>
    <name type="synonym">Anthias testudineus</name>
    <dbReference type="NCBI Taxonomy" id="64144"/>
    <lineage>
        <taxon>Eukaryota</taxon>
        <taxon>Metazoa</taxon>
        <taxon>Chordata</taxon>
        <taxon>Craniata</taxon>
        <taxon>Vertebrata</taxon>
        <taxon>Euteleostomi</taxon>
        <taxon>Actinopterygii</taxon>
        <taxon>Neopterygii</taxon>
        <taxon>Teleostei</taxon>
        <taxon>Neoteleostei</taxon>
        <taxon>Acanthomorphata</taxon>
        <taxon>Anabantaria</taxon>
        <taxon>Anabantiformes</taxon>
        <taxon>Anabantoidei</taxon>
        <taxon>Anabantidae</taxon>
        <taxon>Anabas</taxon>
    </lineage>
</organism>
<dbReference type="OrthoDB" id="9443437at2759"/>
<reference evidence="8" key="3">
    <citation type="submission" date="2025-09" db="UniProtKB">
        <authorList>
            <consortium name="Ensembl"/>
        </authorList>
    </citation>
    <scope>IDENTIFICATION</scope>
</reference>
<keyword evidence="5" id="KW-1015">Disulfide bond</keyword>
<evidence type="ECO:0000256" key="1">
    <source>
        <dbReference type="ARBA" id="ARBA00004613"/>
    </source>
</evidence>
<dbReference type="AlphaFoldDB" id="A0A3Q1J014"/>
<dbReference type="PANTHER" id="PTHR20968:SF2">
    <property type="entry name" value="INSULIN-LIKE PEPTIDE INSL5"/>
    <property type="match status" value="1"/>
</dbReference>
<sequence length="126" mass="13897">MVVCVCVCDWDGLRTTSSISNMRALVVLPLLLWAMVCVVQVRAEMKAVKLCGREFLRAVVYTCGGSRWRRILTESDIDGLSTGEQSSLESFSSISSGSQLTRRDSNMLTTVCCQVGCRKSDLTFLC</sequence>
<dbReference type="CDD" id="cd04365">
    <property type="entry name" value="IlGF_relaxin_like"/>
    <property type="match status" value="1"/>
</dbReference>
<keyword evidence="6" id="KW-1133">Transmembrane helix</keyword>
<dbReference type="Proteomes" id="UP000265040">
    <property type="component" value="Chromosome 4"/>
</dbReference>
<dbReference type="GO" id="GO:0005576">
    <property type="term" value="C:extracellular region"/>
    <property type="evidence" value="ECO:0007669"/>
    <property type="project" value="UniProtKB-SubCell"/>
</dbReference>
<proteinExistence type="predicted"/>
<dbReference type="Ensembl" id="ENSATET00000028386.2">
    <property type="protein sequence ID" value="ENSATEP00000027947.2"/>
    <property type="gene ID" value="ENSATEG00000025634.1"/>
</dbReference>
<dbReference type="PANTHER" id="PTHR20968">
    <property type="entry name" value="ILGF DOMAIN-CONTAINING PROTEIN"/>
    <property type="match status" value="1"/>
</dbReference>
<dbReference type="InParanoid" id="A0A3Q1J014"/>
<protein>
    <recommendedName>
        <fullName evidence="7">Insulin-like domain-containing protein</fullName>
    </recommendedName>
</protein>
<feature type="domain" description="Insulin-like" evidence="7">
    <location>
        <begin position="48"/>
        <end position="126"/>
    </location>
</feature>
<keyword evidence="6" id="KW-0472">Membrane</keyword>
<keyword evidence="3" id="KW-0964">Secreted</keyword>
<comment type="subcellular location">
    <subcellularLocation>
        <location evidence="1">Secreted</location>
    </subcellularLocation>
</comment>
<reference evidence="8" key="1">
    <citation type="submission" date="2021-04" db="EMBL/GenBank/DDBJ databases">
        <authorList>
            <consortium name="Wellcome Sanger Institute Data Sharing"/>
        </authorList>
    </citation>
    <scope>NUCLEOTIDE SEQUENCE [LARGE SCALE GENOMIC DNA]</scope>
</reference>
<evidence type="ECO:0000259" key="7">
    <source>
        <dbReference type="SMART" id="SM00078"/>
    </source>
</evidence>